<gene>
    <name evidence="2" type="ordered locus">Acid345_2582</name>
</gene>
<keyword evidence="1" id="KW-0732">Signal</keyword>
<dbReference type="eggNOG" id="ENOG50339A3">
    <property type="taxonomic scope" value="Bacteria"/>
</dbReference>
<dbReference type="Gene3D" id="3.90.70.10">
    <property type="entry name" value="Cysteine proteinases"/>
    <property type="match status" value="1"/>
</dbReference>
<dbReference type="AlphaFoldDB" id="Q1ING7"/>
<evidence type="ECO:0008006" key="4">
    <source>
        <dbReference type="Google" id="ProtNLM"/>
    </source>
</evidence>
<feature type="signal peptide" evidence="1">
    <location>
        <begin position="1"/>
        <end position="19"/>
    </location>
</feature>
<organism evidence="2 3">
    <name type="scientific">Koribacter versatilis (strain Ellin345)</name>
    <dbReference type="NCBI Taxonomy" id="204669"/>
    <lineage>
        <taxon>Bacteria</taxon>
        <taxon>Pseudomonadati</taxon>
        <taxon>Acidobacteriota</taxon>
        <taxon>Terriglobia</taxon>
        <taxon>Terriglobales</taxon>
        <taxon>Candidatus Korobacteraceae</taxon>
        <taxon>Candidatus Korobacter</taxon>
    </lineage>
</organism>
<name>Q1ING7_KORVE</name>
<dbReference type="KEGG" id="aba:Acid345_2582"/>
<accession>Q1ING7</accession>
<dbReference type="InterPro" id="IPR022118">
    <property type="entry name" value="Peptidase_C70_AvrRpt2"/>
</dbReference>
<feature type="chain" id="PRO_5004191320" description="Peptidase C39-like domain-containing protein" evidence="1">
    <location>
        <begin position="20"/>
        <end position="204"/>
    </location>
</feature>
<evidence type="ECO:0000256" key="1">
    <source>
        <dbReference type="SAM" id="SignalP"/>
    </source>
</evidence>
<dbReference type="RefSeq" id="WP_011523384.1">
    <property type="nucleotide sequence ID" value="NC_008009.1"/>
</dbReference>
<reference evidence="2 3" key="1">
    <citation type="journal article" date="2009" name="Appl. Environ. Microbiol.">
        <title>Three genomes from the phylum Acidobacteria provide insight into the lifestyles of these microorganisms in soils.</title>
        <authorList>
            <person name="Ward N.L."/>
            <person name="Challacombe J.F."/>
            <person name="Janssen P.H."/>
            <person name="Henrissat B."/>
            <person name="Coutinho P.M."/>
            <person name="Wu M."/>
            <person name="Xie G."/>
            <person name="Haft D.H."/>
            <person name="Sait M."/>
            <person name="Badger J."/>
            <person name="Barabote R.D."/>
            <person name="Bradley B."/>
            <person name="Brettin T.S."/>
            <person name="Brinkac L.M."/>
            <person name="Bruce D."/>
            <person name="Creasy T."/>
            <person name="Daugherty S.C."/>
            <person name="Davidsen T.M."/>
            <person name="DeBoy R.T."/>
            <person name="Detter J.C."/>
            <person name="Dodson R.J."/>
            <person name="Durkin A.S."/>
            <person name="Ganapathy A."/>
            <person name="Gwinn-Giglio M."/>
            <person name="Han C.S."/>
            <person name="Khouri H."/>
            <person name="Kiss H."/>
            <person name="Kothari S.P."/>
            <person name="Madupu R."/>
            <person name="Nelson K.E."/>
            <person name="Nelson W.C."/>
            <person name="Paulsen I."/>
            <person name="Penn K."/>
            <person name="Ren Q."/>
            <person name="Rosovitz M.J."/>
            <person name="Selengut J.D."/>
            <person name="Shrivastava S."/>
            <person name="Sullivan S.A."/>
            <person name="Tapia R."/>
            <person name="Thompson L.S."/>
            <person name="Watkins K.L."/>
            <person name="Yang Q."/>
            <person name="Yu C."/>
            <person name="Zafar N."/>
            <person name="Zhou L."/>
            <person name="Kuske C.R."/>
        </authorList>
    </citation>
    <scope>NUCLEOTIDE SEQUENCE [LARGE SCALE GENOMIC DNA]</scope>
    <source>
        <strain evidence="2 3">Ellin345</strain>
    </source>
</reference>
<evidence type="ECO:0000313" key="3">
    <source>
        <dbReference type="Proteomes" id="UP000002432"/>
    </source>
</evidence>
<dbReference type="EMBL" id="CP000360">
    <property type="protein sequence ID" value="ABF41583.1"/>
    <property type="molecule type" value="Genomic_DNA"/>
</dbReference>
<dbReference type="HOGENOM" id="CLU_1341797_0_0_0"/>
<dbReference type="Proteomes" id="UP000002432">
    <property type="component" value="Chromosome"/>
</dbReference>
<keyword evidence="3" id="KW-1185">Reference proteome</keyword>
<evidence type="ECO:0000313" key="2">
    <source>
        <dbReference type="EMBL" id="ABF41583.1"/>
    </source>
</evidence>
<dbReference type="Pfam" id="PF12385">
    <property type="entry name" value="Peptidase_C70"/>
    <property type="match status" value="1"/>
</dbReference>
<protein>
    <recommendedName>
        <fullName evidence="4">Peptidase C39-like domain-containing protein</fullName>
    </recommendedName>
</protein>
<proteinExistence type="predicted"/>
<sequence length="204" mass="22635">MRLKWIALVALALSAWAGAQKTTAVGIPSADFNFASAVQLKTDWCWAASVQMVLNWYHIPVKQTDVVGRIYGKPVDKAASEDEITVALSGTAYDRDHHKVLLRAKRIRGVPPTDLLVDELERQRPVLLTIRSTRTMLHAVVLTSAEYEVNKEGHIHVTSLTYRDPNPSIKSRKPATAIQLSGAELGHFVRSISSYYLVSMKKSA</sequence>
<dbReference type="EnsemblBacteria" id="ABF41583">
    <property type="protein sequence ID" value="ABF41583"/>
    <property type="gene ID" value="Acid345_2582"/>
</dbReference>